<dbReference type="STRING" id="763407.A0A162WF69"/>
<dbReference type="GeneID" id="29003779"/>
<accession>A0A162WF69</accession>
<evidence type="ECO:0000256" key="2">
    <source>
        <dbReference type="ARBA" id="ARBA00023002"/>
    </source>
</evidence>
<proteinExistence type="inferred from homology"/>
<keyword evidence="4" id="KW-1185">Reference proteome</keyword>
<dbReference type="OrthoDB" id="542013at2759"/>
<dbReference type="SUPFAM" id="SSF51735">
    <property type="entry name" value="NAD(P)-binding Rossmann-fold domains"/>
    <property type="match status" value="1"/>
</dbReference>
<dbReference type="InterPro" id="IPR002347">
    <property type="entry name" value="SDR_fam"/>
</dbReference>
<protein>
    <submittedName>
        <fullName evidence="3">Uncharacterized protein</fullName>
    </submittedName>
</protein>
<dbReference type="AlphaFoldDB" id="A0A162WF69"/>
<dbReference type="EMBL" id="KV441001">
    <property type="protein sequence ID" value="OAD66735.1"/>
    <property type="molecule type" value="Genomic_DNA"/>
</dbReference>
<dbReference type="Pfam" id="PF00106">
    <property type="entry name" value="adh_short"/>
    <property type="match status" value="1"/>
</dbReference>
<organism evidence="3 4">
    <name type="scientific">Phycomyces blakesleeanus (strain ATCC 8743b / DSM 1359 / FGSC 10004 / NBRC 33097 / NRRL 1555)</name>
    <dbReference type="NCBI Taxonomy" id="763407"/>
    <lineage>
        <taxon>Eukaryota</taxon>
        <taxon>Fungi</taxon>
        <taxon>Fungi incertae sedis</taxon>
        <taxon>Mucoromycota</taxon>
        <taxon>Mucoromycotina</taxon>
        <taxon>Mucoromycetes</taxon>
        <taxon>Mucorales</taxon>
        <taxon>Phycomycetaceae</taxon>
        <taxon>Phycomyces</taxon>
    </lineage>
</organism>
<evidence type="ECO:0000313" key="3">
    <source>
        <dbReference type="EMBL" id="OAD66735.1"/>
    </source>
</evidence>
<dbReference type="InParanoid" id="A0A162WF69"/>
<dbReference type="PRINTS" id="PR00081">
    <property type="entry name" value="GDHRDH"/>
</dbReference>
<sequence>MSSKVILITGGTSGLGLAAARECLTKGHTVVITGRNEASLKKASKQILKNLDLTNKLYTILLDLNNLQSVREAAEQFKALKLPLNVLINNAGLTTPTLEFSSDCERVEKTIFVNAISPLYFTHLLFPLFDKTSRGRIIWISSSLHDPKISGGRVSALSAMPETVDFDNLDGHIVWDSMLFYKLSKLGNVWISNILNEQLLLSEDNNNVSTIAICPGFVPTTALSRNSPWILQMGLRYVLSLMSFTTSEAQAAADYEYYATTPDLEAVSGKFLKKRELSEGSEESKDLTKAKRFWDLACEITGIPKNAKWTN</sequence>
<dbReference type="Proteomes" id="UP000077315">
    <property type="component" value="Unassembled WGS sequence"/>
</dbReference>
<comment type="similarity">
    <text evidence="1">Belongs to the short-chain dehydrogenases/reductases (SDR) family.</text>
</comment>
<evidence type="ECO:0000256" key="1">
    <source>
        <dbReference type="ARBA" id="ARBA00006484"/>
    </source>
</evidence>
<dbReference type="RefSeq" id="XP_018284775.1">
    <property type="nucleotide sequence ID" value="XM_018442873.1"/>
</dbReference>
<dbReference type="InterPro" id="IPR036291">
    <property type="entry name" value="NAD(P)-bd_dom_sf"/>
</dbReference>
<dbReference type="VEuPathDB" id="FungiDB:PHYBLDRAFT_73545"/>
<evidence type="ECO:0000313" key="4">
    <source>
        <dbReference type="Proteomes" id="UP000077315"/>
    </source>
</evidence>
<name>A0A162WF69_PHYB8</name>
<gene>
    <name evidence="3" type="ORF">PHYBLDRAFT_73545</name>
</gene>
<dbReference type="GO" id="GO:0016491">
    <property type="term" value="F:oxidoreductase activity"/>
    <property type="evidence" value="ECO:0007669"/>
    <property type="project" value="UniProtKB-KW"/>
</dbReference>
<dbReference type="Gene3D" id="3.40.50.720">
    <property type="entry name" value="NAD(P)-binding Rossmann-like Domain"/>
    <property type="match status" value="1"/>
</dbReference>
<reference evidence="4" key="1">
    <citation type="submission" date="2015-06" db="EMBL/GenBank/DDBJ databases">
        <title>Expansion of signal transduction pathways in fungi by whole-genome duplication.</title>
        <authorList>
            <consortium name="DOE Joint Genome Institute"/>
            <person name="Corrochano L.M."/>
            <person name="Kuo A."/>
            <person name="Marcet-Houben M."/>
            <person name="Polaino S."/>
            <person name="Salamov A."/>
            <person name="Villalobos J.M."/>
            <person name="Alvarez M.I."/>
            <person name="Avalos J."/>
            <person name="Benito E.P."/>
            <person name="Benoit I."/>
            <person name="Burger G."/>
            <person name="Camino L.P."/>
            <person name="Canovas D."/>
            <person name="Cerda-Olmedo E."/>
            <person name="Cheng J.-F."/>
            <person name="Dominguez A."/>
            <person name="Elias M."/>
            <person name="Eslava A.P."/>
            <person name="Glaser F."/>
            <person name="Grimwood J."/>
            <person name="Gutierrez G."/>
            <person name="Heitman J."/>
            <person name="Henrissat B."/>
            <person name="Iturriaga E.A."/>
            <person name="Lang B.F."/>
            <person name="Lavin J.L."/>
            <person name="Lee S."/>
            <person name="Li W."/>
            <person name="Lindquist E."/>
            <person name="Lopez-Garcia S."/>
            <person name="Luque E.M."/>
            <person name="Marcos A.T."/>
            <person name="Martin J."/>
            <person name="McCluskey K."/>
            <person name="Medina H.R."/>
            <person name="Miralles-Duran A."/>
            <person name="Miyazaki A."/>
            <person name="Munoz-Torres E."/>
            <person name="Oguiza J.A."/>
            <person name="Ohm R."/>
            <person name="Olmedo M."/>
            <person name="Orejas M."/>
            <person name="Ortiz-Castellanos L."/>
            <person name="Pisabarro A.G."/>
            <person name="Rodriguez-Romero J."/>
            <person name="Ruiz-Herrera J."/>
            <person name="Ruiz-Vazquez R."/>
            <person name="Sanz C."/>
            <person name="Schackwitz W."/>
            <person name="Schmutz J."/>
            <person name="Shahriari M."/>
            <person name="Shelest E."/>
            <person name="Silva-Franco F."/>
            <person name="Soanes D."/>
            <person name="Syed K."/>
            <person name="Tagua V.G."/>
            <person name="Talbot N.J."/>
            <person name="Thon M."/>
            <person name="De vries R.P."/>
            <person name="Wiebenga A."/>
            <person name="Yadav J.S."/>
            <person name="Braun E.L."/>
            <person name="Baker S."/>
            <person name="Garre V."/>
            <person name="Horwitz B."/>
            <person name="Torres-Martinez S."/>
            <person name="Idnurm A."/>
            <person name="Herrera-Estrella A."/>
            <person name="Gabaldon T."/>
            <person name="Grigoriev I.V."/>
        </authorList>
    </citation>
    <scope>NUCLEOTIDE SEQUENCE [LARGE SCALE GENOMIC DNA]</scope>
    <source>
        <strain evidence="4">NRRL 1555(-)</strain>
    </source>
</reference>
<dbReference type="PANTHER" id="PTHR24320:SF283">
    <property type="entry name" value="RETINOL DEHYDROGENASE 11"/>
    <property type="match status" value="1"/>
</dbReference>
<dbReference type="PANTHER" id="PTHR24320">
    <property type="entry name" value="RETINOL DEHYDROGENASE"/>
    <property type="match status" value="1"/>
</dbReference>
<keyword evidence="2" id="KW-0560">Oxidoreductase</keyword>